<dbReference type="Proteomes" id="UP000315010">
    <property type="component" value="Unassembled WGS sequence"/>
</dbReference>
<sequence>MLIRSAIDGDKGNSAAIADLYKPATNLLRLDKPRAIGQVLFDKPELFRVFESTINLLITDWSPSVRMGAINICFPILNLDRNKAVQLFLAGCDLESTQQRDGILSSHIASDFLRYALHSHSKELAPIILSMKNSSQPELQMTGAQWIISERLQHGAFEEEIGSCIKGSVEHRKWLPLSSMIAPTNVWNA</sequence>
<evidence type="ECO:0000313" key="2">
    <source>
        <dbReference type="Proteomes" id="UP000315010"/>
    </source>
</evidence>
<comment type="caution">
    <text evidence="1">The sequence shown here is derived from an EMBL/GenBank/DDBJ whole genome shotgun (WGS) entry which is preliminary data.</text>
</comment>
<name>A0A5C5ZCB4_9BACT</name>
<keyword evidence="2" id="KW-1185">Reference proteome</keyword>
<reference evidence="1 2" key="1">
    <citation type="submission" date="2019-02" db="EMBL/GenBank/DDBJ databases">
        <title>Deep-cultivation of Planctomycetes and their phenomic and genomic characterization uncovers novel biology.</title>
        <authorList>
            <person name="Wiegand S."/>
            <person name="Jogler M."/>
            <person name="Boedeker C."/>
            <person name="Pinto D."/>
            <person name="Vollmers J."/>
            <person name="Rivas-Marin E."/>
            <person name="Kohn T."/>
            <person name="Peeters S.H."/>
            <person name="Heuer A."/>
            <person name="Rast P."/>
            <person name="Oberbeckmann S."/>
            <person name="Bunk B."/>
            <person name="Jeske O."/>
            <person name="Meyerdierks A."/>
            <person name="Storesund J.E."/>
            <person name="Kallscheuer N."/>
            <person name="Luecker S."/>
            <person name="Lage O.M."/>
            <person name="Pohl T."/>
            <person name="Merkel B.J."/>
            <person name="Hornburger P."/>
            <person name="Mueller R.-W."/>
            <person name="Bruemmer F."/>
            <person name="Labrenz M."/>
            <person name="Spormann A.M."/>
            <person name="Op Den Camp H."/>
            <person name="Overmann J."/>
            <person name="Amann R."/>
            <person name="Jetten M.S.M."/>
            <person name="Mascher T."/>
            <person name="Medema M.H."/>
            <person name="Devos D.P."/>
            <person name="Kaster A.-K."/>
            <person name="Ovreas L."/>
            <person name="Rohde M."/>
            <person name="Galperin M.Y."/>
            <person name="Jogler C."/>
        </authorList>
    </citation>
    <scope>NUCLEOTIDE SEQUENCE [LARGE SCALE GENOMIC DNA]</scope>
    <source>
        <strain evidence="1 2">CA13</strain>
    </source>
</reference>
<evidence type="ECO:0000313" key="1">
    <source>
        <dbReference type="EMBL" id="TWT84790.1"/>
    </source>
</evidence>
<dbReference type="EMBL" id="SJPJ01000001">
    <property type="protein sequence ID" value="TWT84790.1"/>
    <property type="molecule type" value="Genomic_DNA"/>
</dbReference>
<organism evidence="1 2">
    <name type="scientific">Novipirellula herctigrandis</name>
    <dbReference type="NCBI Taxonomy" id="2527986"/>
    <lineage>
        <taxon>Bacteria</taxon>
        <taxon>Pseudomonadati</taxon>
        <taxon>Planctomycetota</taxon>
        <taxon>Planctomycetia</taxon>
        <taxon>Pirellulales</taxon>
        <taxon>Pirellulaceae</taxon>
        <taxon>Novipirellula</taxon>
    </lineage>
</organism>
<proteinExistence type="predicted"/>
<dbReference type="AlphaFoldDB" id="A0A5C5ZCB4"/>
<dbReference type="OrthoDB" id="219466at2"/>
<accession>A0A5C5ZCB4</accession>
<protein>
    <recommendedName>
        <fullName evidence="3">HEAT repeat protein</fullName>
    </recommendedName>
</protein>
<evidence type="ECO:0008006" key="3">
    <source>
        <dbReference type="Google" id="ProtNLM"/>
    </source>
</evidence>
<gene>
    <name evidence="1" type="ORF">CA13_62700</name>
</gene>
<dbReference type="RefSeq" id="WP_146402665.1">
    <property type="nucleotide sequence ID" value="NZ_SJPJ01000001.1"/>
</dbReference>